<proteinExistence type="inferred from homology"/>
<comment type="subcellular location">
    <subcellularLocation>
        <location evidence="1">Cytoplasm</location>
        <location evidence="1">Cytoskeleton</location>
        <location evidence="1">Flagellum axoneme</location>
    </subcellularLocation>
</comment>
<evidence type="ECO:0000313" key="11">
    <source>
        <dbReference type="Proteomes" id="UP001465755"/>
    </source>
</evidence>
<dbReference type="Proteomes" id="UP001465755">
    <property type="component" value="Unassembled WGS sequence"/>
</dbReference>
<evidence type="ECO:0000313" key="10">
    <source>
        <dbReference type="EMBL" id="KAK9795477.1"/>
    </source>
</evidence>
<feature type="region of interest" description="Disordered" evidence="9">
    <location>
        <begin position="203"/>
        <end position="227"/>
    </location>
</feature>
<dbReference type="AlphaFoldDB" id="A0AAW1NVF1"/>
<keyword evidence="4" id="KW-0597">Phosphoprotein</keyword>
<dbReference type="GO" id="GO:0005929">
    <property type="term" value="C:cilium"/>
    <property type="evidence" value="ECO:0007669"/>
    <property type="project" value="TreeGrafter"/>
</dbReference>
<evidence type="ECO:0000256" key="2">
    <source>
        <dbReference type="ARBA" id="ARBA00006737"/>
    </source>
</evidence>
<gene>
    <name evidence="10" type="ORF">WJX73_000846</name>
</gene>
<protein>
    <submittedName>
        <fullName evidence="10">Uncharacterized protein</fullName>
    </submittedName>
</protein>
<sequence>MSSRRSASPSRRTATSAPRASPLSNTTVKGAMSRTGTPGSGTLAHPSTPSGEYKLKPANIMFDPRVVRGNTWAASTLAKLKEVQAPATPTKPAATRKKRVVKAAAAPVENTPRPVSGRQHFEAQTDPCLQDLQESAAMTQTEAAQTEELAPAVEPLIPHNMSCDAMTQIETGDLPDPEEEARKKAAEEAAYWAAVEEEQQATLKRQQEEEAARQAEEAERQAAEAARLQAEAEHREAIALAYAQQYYSCEIAVDLAQELMTIAAEAAATFYMHDAADAFAVQRAQAVRKAGRDMDHLLNPTGGVRHKSSFNVAKSQKFETLVDQVEADDGDDVEESVDGGLDHIRETTA</sequence>
<keyword evidence="8" id="KW-0966">Cell projection</keyword>
<feature type="region of interest" description="Disordered" evidence="9">
    <location>
        <begin position="327"/>
        <end position="349"/>
    </location>
</feature>
<feature type="compositionally biased region" description="Basic and acidic residues" evidence="9">
    <location>
        <begin position="205"/>
        <end position="222"/>
    </location>
</feature>
<evidence type="ECO:0000256" key="1">
    <source>
        <dbReference type="ARBA" id="ARBA00004611"/>
    </source>
</evidence>
<keyword evidence="3" id="KW-0963">Cytoplasm</keyword>
<feature type="compositionally biased region" description="Acidic residues" evidence="9">
    <location>
        <begin position="327"/>
        <end position="337"/>
    </location>
</feature>
<accession>A0AAW1NVF1</accession>
<keyword evidence="6" id="KW-0969">Cilium</keyword>
<evidence type="ECO:0000256" key="3">
    <source>
        <dbReference type="ARBA" id="ARBA00022490"/>
    </source>
</evidence>
<comment type="caution">
    <text evidence="10">The sequence shown here is derived from an EMBL/GenBank/DDBJ whole genome shotgun (WGS) entry which is preliminary data.</text>
</comment>
<dbReference type="PANTHER" id="PTHR21648:SF0">
    <property type="entry name" value="RADIAL SPOKE HEAD PROTEIN 3 HOMOLOG"/>
    <property type="match status" value="1"/>
</dbReference>
<keyword evidence="11" id="KW-1185">Reference proteome</keyword>
<evidence type="ECO:0000256" key="9">
    <source>
        <dbReference type="SAM" id="MobiDB-lite"/>
    </source>
</evidence>
<keyword evidence="7" id="KW-0206">Cytoskeleton</keyword>
<reference evidence="10 11" key="1">
    <citation type="journal article" date="2024" name="Nat. Commun.">
        <title>Phylogenomics reveals the evolutionary origins of lichenization in chlorophyte algae.</title>
        <authorList>
            <person name="Puginier C."/>
            <person name="Libourel C."/>
            <person name="Otte J."/>
            <person name="Skaloud P."/>
            <person name="Haon M."/>
            <person name="Grisel S."/>
            <person name="Petersen M."/>
            <person name="Berrin J.G."/>
            <person name="Delaux P.M."/>
            <person name="Dal Grande F."/>
            <person name="Keller J."/>
        </authorList>
    </citation>
    <scope>NUCLEOTIDE SEQUENCE [LARGE SCALE GENOMIC DNA]</scope>
    <source>
        <strain evidence="10 11">SAG 2036</strain>
    </source>
</reference>
<evidence type="ECO:0000256" key="5">
    <source>
        <dbReference type="ARBA" id="ARBA00022846"/>
    </source>
</evidence>
<keyword evidence="5" id="KW-0282">Flagellum</keyword>
<dbReference type="EMBL" id="JALJOQ010000129">
    <property type="protein sequence ID" value="KAK9795477.1"/>
    <property type="molecule type" value="Genomic_DNA"/>
</dbReference>
<feature type="compositionally biased region" description="Basic and acidic residues" evidence="9">
    <location>
        <begin position="340"/>
        <end position="349"/>
    </location>
</feature>
<evidence type="ECO:0000256" key="7">
    <source>
        <dbReference type="ARBA" id="ARBA00023212"/>
    </source>
</evidence>
<evidence type="ECO:0000256" key="4">
    <source>
        <dbReference type="ARBA" id="ARBA00022553"/>
    </source>
</evidence>
<comment type="similarity">
    <text evidence="2">Belongs to the flagellar radial spoke RSP3 family.</text>
</comment>
<feature type="region of interest" description="Disordered" evidence="9">
    <location>
        <begin position="1"/>
        <end position="55"/>
    </location>
</feature>
<evidence type="ECO:0000256" key="6">
    <source>
        <dbReference type="ARBA" id="ARBA00023069"/>
    </source>
</evidence>
<dbReference type="PANTHER" id="PTHR21648">
    <property type="entry name" value="FLAGELLAR RADIAL SPOKE PROTEIN 3"/>
    <property type="match status" value="1"/>
</dbReference>
<name>A0AAW1NVF1_9CHLO</name>
<dbReference type="InterPro" id="IPR009290">
    <property type="entry name" value="Radial_spoke_3"/>
</dbReference>
<organism evidence="10 11">
    <name type="scientific">Symbiochloris irregularis</name>
    <dbReference type="NCBI Taxonomy" id="706552"/>
    <lineage>
        <taxon>Eukaryota</taxon>
        <taxon>Viridiplantae</taxon>
        <taxon>Chlorophyta</taxon>
        <taxon>core chlorophytes</taxon>
        <taxon>Trebouxiophyceae</taxon>
        <taxon>Trebouxiales</taxon>
        <taxon>Trebouxiaceae</taxon>
        <taxon>Symbiochloris</taxon>
    </lineage>
</organism>
<evidence type="ECO:0000256" key="8">
    <source>
        <dbReference type="ARBA" id="ARBA00023273"/>
    </source>
</evidence>
<feature type="compositionally biased region" description="Low complexity" evidence="9">
    <location>
        <begin position="1"/>
        <end position="22"/>
    </location>
</feature>